<dbReference type="Pfam" id="PF04266">
    <property type="entry name" value="ASCH"/>
    <property type="match status" value="1"/>
</dbReference>
<dbReference type="SMART" id="SM01022">
    <property type="entry name" value="ASCH"/>
    <property type="match status" value="1"/>
</dbReference>
<evidence type="ECO:0000259" key="1">
    <source>
        <dbReference type="SMART" id="SM01022"/>
    </source>
</evidence>
<organism evidence="2">
    <name type="scientific">marine metagenome</name>
    <dbReference type="NCBI Taxonomy" id="408172"/>
    <lineage>
        <taxon>unclassified sequences</taxon>
        <taxon>metagenomes</taxon>
        <taxon>ecological metagenomes</taxon>
    </lineage>
</organism>
<dbReference type="EMBL" id="UINC01006203">
    <property type="protein sequence ID" value="SVA26113.1"/>
    <property type="molecule type" value="Genomic_DNA"/>
</dbReference>
<accession>A0A381UHA8</accession>
<gene>
    <name evidence="2" type="ORF">METZ01_LOCUS78967</name>
</gene>
<feature type="domain" description="ASCH" evidence="1">
    <location>
        <begin position="44"/>
        <end position="165"/>
    </location>
</feature>
<dbReference type="InterPro" id="IPR015947">
    <property type="entry name" value="PUA-like_sf"/>
</dbReference>
<dbReference type="InterPro" id="IPR009326">
    <property type="entry name" value="DUF984"/>
</dbReference>
<name>A0A381UHA8_9ZZZZ</name>
<dbReference type="InterPro" id="IPR007374">
    <property type="entry name" value="ASCH_domain"/>
</dbReference>
<proteinExistence type="predicted"/>
<reference evidence="2" key="1">
    <citation type="submission" date="2018-05" db="EMBL/GenBank/DDBJ databases">
        <authorList>
            <person name="Lanie J.A."/>
            <person name="Ng W.-L."/>
            <person name="Kazmierczak K.M."/>
            <person name="Andrzejewski T.M."/>
            <person name="Davidsen T.M."/>
            <person name="Wayne K.J."/>
            <person name="Tettelin H."/>
            <person name="Glass J.I."/>
            <person name="Rusch D."/>
            <person name="Podicherti R."/>
            <person name="Tsui H.-C.T."/>
            <person name="Winkler M.E."/>
        </authorList>
    </citation>
    <scope>NUCLEOTIDE SEQUENCE</scope>
</reference>
<dbReference type="PANTHER" id="PTHR39203">
    <property type="entry name" value="CYTOPLASMIC PROTEIN-RELATED"/>
    <property type="match status" value="1"/>
</dbReference>
<evidence type="ECO:0000313" key="2">
    <source>
        <dbReference type="EMBL" id="SVA26113.1"/>
    </source>
</evidence>
<protein>
    <recommendedName>
        <fullName evidence="1">ASCH domain-containing protein</fullName>
    </recommendedName>
</protein>
<dbReference type="PANTHER" id="PTHR39203:SF1">
    <property type="entry name" value="CYTOPLASMIC PROTEIN"/>
    <property type="match status" value="1"/>
</dbReference>
<dbReference type="SUPFAM" id="SSF88697">
    <property type="entry name" value="PUA domain-like"/>
    <property type="match status" value="1"/>
</dbReference>
<sequence>MNRVFAITGNGAEKNPDQGPIDDFWNQAVNFMPTLSGDHQVRSIGIDEETTGLIINFIKAGEKVGTFSLPWVMTAENLPMSYKGLPIILLSFDGKPELVVQLTKVFETSFGEIDSGVTCIDGPPVRDPDVWIPLHQNYWNGMLAEYGKVCSDDMPVLVEKFKLVYPL</sequence>
<dbReference type="Gene3D" id="3.10.400.10">
    <property type="entry name" value="Sulfate adenylyltransferase"/>
    <property type="match status" value="1"/>
</dbReference>
<dbReference type="AlphaFoldDB" id="A0A381UHA8"/>